<dbReference type="InterPro" id="IPR008271">
    <property type="entry name" value="Ser/Thr_kinase_AS"/>
</dbReference>
<gene>
    <name evidence="12" type="ORF">NOR_08430</name>
</gene>
<protein>
    <recommendedName>
        <fullName evidence="1">non-specific serine/threonine protein kinase</fullName>
        <ecNumber evidence="1">2.7.11.1</ecNumber>
    </recommendedName>
</protein>
<comment type="catalytic activity">
    <reaction evidence="8">
        <text>L-seryl-[protein] + ATP = O-phospho-L-seryl-[protein] + ADP + H(+)</text>
        <dbReference type="Rhea" id="RHEA:17989"/>
        <dbReference type="Rhea" id="RHEA-COMP:9863"/>
        <dbReference type="Rhea" id="RHEA-COMP:11604"/>
        <dbReference type="ChEBI" id="CHEBI:15378"/>
        <dbReference type="ChEBI" id="CHEBI:29999"/>
        <dbReference type="ChEBI" id="CHEBI:30616"/>
        <dbReference type="ChEBI" id="CHEBI:83421"/>
        <dbReference type="ChEBI" id="CHEBI:456216"/>
        <dbReference type="EC" id="2.7.11.1"/>
    </reaction>
</comment>
<dbReference type="OMA" id="VWETRIS"/>
<evidence type="ECO:0000256" key="3">
    <source>
        <dbReference type="ARBA" id="ARBA00022679"/>
    </source>
</evidence>
<dbReference type="PANTHER" id="PTHR47634:SF9">
    <property type="entry name" value="PROTEIN KINASE DOMAIN-CONTAINING PROTEIN-RELATED"/>
    <property type="match status" value="1"/>
</dbReference>
<dbReference type="GO" id="GO:0000245">
    <property type="term" value="P:spliceosomal complex assembly"/>
    <property type="evidence" value="ECO:0007669"/>
    <property type="project" value="TreeGrafter"/>
</dbReference>
<evidence type="ECO:0000256" key="6">
    <source>
        <dbReference type="ARBA" id="ARBA00022840"/>
    </source>
</evidence>
<evidence type="ECO:0000313" key="12">
    <source>
        <dbReference type="EMBL" id="OAA34485.1"/>
    </source>
</evidence>
<evidence type="ECO:0000256" key="2">
    <source>
        <dbReference type="ARBA" id="ARBA00022527"/>
    </source>
</evidence>
<name>A0A166RW95_METRR</name>
<dbReference type="AlphaFoldDB" id="A0A166RW95"/>
<dbReference type="EMBL" id="AZHC01000052">
    <property type="protein sequence ID" value="OAA34485.1"/>
    <property type="molecule type" value="Genomic_DNA"/>
</dbReference>
<dbReference type="InterPro" id="IPR051334">
    <property type="entry name" value="SRPK"/>
</dbReference>
<dbReference type="InterPro" id="IPR011009">
    <property type="entry name" value="Kinase-like_dom_sf"/>
</dbReference>
<evidence type="ECO:0000313" key="13">
    <source>
        <dbReference type="Proteomes" id="UP000243498"/>
    </source>
</evidence>
<keyword evidence="3" id="KW-0808">Transferase</keyword>
<keyword evidence="13" id="KW-1185">Reference proteome</keyword>
<dbReference type="Gene3D" id="1.10.510.10">
    <property type="entry name" value="Transferase(Phosphotransferase) domain 1"/>
    <property type="match status" value="1"/>
</dbReference>
<evidence type="ECO:0000259" key="11">
    <source>
        <dbReference type="PROSITE" id="PS50011"/>
    </source>
</evidence>
<dbReference type="EC" id="2.7.11.1" evidence="1"/>
<dbReference type="InterPro" id="IPR017441">
    <property type="entry name" value="Protein_kinase_ATP_BS"/>
</dbReference>
<reference evidence="12 13" key="1">
    <citation type="journal article" date="2016" name="Genome Biol. Evol.">
        <title>Divergent and convergent evolution of fungal pathogenicity.</title>
        <authorList>
            <person name="Shang Y."/>
            <person name="Xiao G."/>
            <person name="Zheng P."/>
            <person name="Cen K."/>
            <person name="Zhan S."/>
            <person name="Wang C."/>
        </authorList>
    </citation>
    <scope>NUCLEOTIDE SEQUENCE [LARGE SCALE GENOMIC DNA]</scope>
    <source>
        <strain evidence="12 13">RCEF 4871</strain>
    </source>
</reference>
<dbReference type="PANTHER" id="PTHR47634">
    <property type="entry name" value="PROTEIN KINASE DOMAIN-CONTAINING PROTEIN-RELATED"/>
    <property type="match status" value="1"/>
</dbReference>
<dbReference type="OrthoDB" id="5979581at2759"/>
<comment type="similarity">
    <text evidence="10">Belongs to the protein kinase superfamily.</text>
</comment>
<evidence type="ECO:0000256" key="7">
    <source>
        <dbReference type="ARBA" id="ARBA00047899"/>
    </source>
</evidence>
<keyword evidence="2 10" id="KW-0723">Serine/threonine-protein kinase</keyword>
<evidence type="ECO:0000256" key="10">
    <source>
        <dbReference type="RuleBase" id="RU000304"/>
    </source>
</evidence>
<dbReference type="GO" id="GO:0005634">
    <property type="term" value="C:nucleus"/>
    <property type="evidence" value="ECO:0007669"/>
    <property type="project" value="TreeGrafter"/>
</dbReference>
<evidence type="ECO:0000256" key="8">
    <source>
        <dbReference type="ARBA" id="ARBA00048679"/>
    </source>
</evidence>
<dbReference type="PROSITE" id="PS00107">
    <property type="entry name" value="PROTEIN_KINASE_ATP"/>
    <property type="match status" value="1"/>
</dbReference>
<comment type="caution">
    <text evidence="12">The sequence shown here is derived from an EMBL/GenBank/DDBJ whole genome shotgun (WGS) entry which is preliminary data.</text>
</comment>
<proteinExistence type="inferred from homology"/>
<evidence type="ECO:0000256" key="4">
    <source>
        <dbReference type="ARBA" id="ARBA00022741"/>
    </source>
</evidence>
<feature type="domain" description="Protein kinase" evidence="11">
    <location>
        <begin position="32"/>
        <end position="367"/>
    </location>
</feature>
<comment type="catalytic activity">
    <reaction evidence="7">
        <text>L-threonyl-[protein] + ATP = O-phospho-L-threonyl-[protein] + ADP + H(+)</text>
        <dbReference type="Rhea" id="RHEA:46608"/>
        <dbReference type="Rhea" id="RHEA-COMP:11060"/>
        <dbReference type="Rhea" id="RHEA-COMP:11605"/>
        <dbReference type="ChEBI" id="CHEBI:15378"/>
        <dbReference type="ChEBI" id="CHEBI:30013"/>
        <dbReference type="ChEBI" id="CHEBI:30616"/>
        <dbReference type="ChEBI" id="CHEBI:61977"/>
        <dbReference type="ChEBI" id="CHEBI:456216"/>
        <dbReference type="EC" id="2.7.11.1"/>
    </reaction>
</comment>
<dbReference type="Proteomes" id="UP000243498">
    <property type="component" value="Unassembled WGS sequence"/>
</dbReference>
<dbReference type="GO" id="GO:0005524">
    <property type="term" value="F:ATP binding"/>
    <property type="evidence" value="ECO:0007669"/>
    <property type="project" value="UniProtKB-UniRule"/>
</dbReference>
<dbReference type="GO" id="GO:0005737">
    <property type="term" value="C:cytoplasm"/>
    <property type="evidence" value="ECO:0007669"/>
    <property type="project" value="TreeGrafter"/>
</dbReference>
<dbReference type="InterPro" id="IPR000719">
    <property type="entry name" value="Prot_kinase_dom"/>
</dbReference>
<evidence type="ECO:0000256" key="1">
    <source>
        <dbReference type="ARBA" id="ARBA00012513"/>
    </source>
</evidence>
<dbReference type="STRING" id="1081105.A0A166RW95"/>
<evidence type="ECO:0000256" key="9">
    <source>
        <dbReference type="PROSITE-ProRule" id="PRU10141"/>
    </source>
</evidence>
<dbReference type="Pfam" id="PF00069">
    <property type="entry name" value="Pkinase"/>
    <property type="match status" value="1"/>
</dbReference>
<keyword evidence="6 9" id="KW-0067">ATP-binding</keyword>
<dbReference type="PROSITE" id="PS50011">
    <property type="entry name" value="PROTEIN_KINASE_DOM"/>
    <property type="match status" value="1"/>
</dbReference>
<keyword evidence="5 12" id="KW-0418">Kinase</keyword>
<evidence type="ECO:0000256" key="5">
    <source>
        <dbReference type="ARBA" id="ARBA00022777"/>
    </source>
</evidence>
<sequence>MINKPIDEELLPGDRLTCFHPTRPGEILDGRFKTITKLGYGAGSTVWLAENLAFKKFGKSTAPRYVAIKIAALDIDAAWETRISRLIANVEPSHEGLEFIRTHIDEFILTGEKGTHSCLVYTPMRETLFQLQHRLRRQRLAPPLFKFFMYCLLQAVDYLHTKCRLIHTDIKDDNIMVTIENDDVLANFVKHEKKNSQPRHIRIEDGRETYLSHGDFGPLQGPKLLPKLADFNLAFPGLANGNGHLSAVQSHRFRAPEVILGCPWSYSVDIWNLGLLMWNLMEDLEKPVVNSHGKECKNMNEFWGGPFFNDKNQIFRTDLVGGKKLADTITELAGDEKDAFLDLASGMLQWLPDKRKTARELLQHPIFDSLNEKRAQWRG</sequence>
<organism evidence="12 13">
    <name type="scientific">Metarhizium rileyi (strain RCEF 4871)</name>
    <name type="common">Nomuraea rileyi</name>
    <dbReference type="NCBI Taxonomy" id="1649241"/>
    <lineage>
        <taxon>Eukaryota</taxon>
        <taxon>Fungi</taxon>
        <taxon>Dikarya</taxon>
        <taxon>Ascomycota</taxon>
        <taxon>Pezizomycotina</taxon>
        <taxon>Sordariomycetes</taxon>
        <taxon>Hypocreomycetidae</taxon>
        <taxon>Hypocreales</taxon>
        <taxon>Clavicipitaceae</taxon>
        <taxon>Metarhizium</taxon>
    </lineage>
</organism>
<dbReference type="SUPFAM" id="SSF56112">
    <property type="entry name" value="Protein kinase-like (PK-like)"/>
    <property type="match status" value="1"/>
</dbReference>
<keyword evidence="4 9" id="KW-0547">Nucleotide-binding</keyword>
<accession>A0A166RW95</accession>
<dbReference type="Gene3D" id="3.30.200.20">
    <property type="entry name" value="Phosphorylase Kinase, domain 1"/>
    <property type="match status" value="1"/>
</dbReference>
<dbReference type="GO" id="GO:0004674">
    <property type="term" value="F:protein serine/threonine kinase activity"/>
    <property type="evidence" value="ECO:0007669"/>
    <property type="project" value="UniProtKB-KW"/>
</dbReference>
<dbReference type="GO" id="GO:0050684">
    <property type="term" value="P:regulation of mRNA processing"/>
    <property type="evidence" value="ECO:0007669"/>
    <property type="project" value="TreeGrafter"/>
</dbReference>
<dbReference type="PROSITE" id="PS00108">
    <property type="entry name" value="PROTEIN_KINASE_ST"/>
    <property type="match status" value="1"/>
</dbReference>
<feature type="binding site" evidence="9">
    <location>
        <position position="69"/>
    </location>
    <ligand>
        <name>ATP</name>
        <dbReference type="ChEBI" id="CHEBI:30616"/>
    </ligand>
</feature>
<dbReference type="SMART" id="SM00220">
    <property type="entry name" value="S_TKc"/>
    <property type="match status" value="1"/>
</dbReference>